<organism evidence="3 4">
    <name type="scientific">Brevundimonas nasdae</name>
    <dbReference type="NCBI Taxonomy" id="172043"/>
    <lineage>
        <taxon>Bacteria</taxon>
        <taxon>Pseudomonadati</taxon>
        <taxon>Pseudomonadota</taxon>
        <taxon>Alphaproteobacteria</taxon>
        <taxon>Caulobacterales</taxon>
        <taxon>Caulobacteraceae</taxon>
        <taxon>Brevundimonas</taxon>
    </lineage>
</organism>
<evidence type="ECO:0000313" key="4">
    <source>
        <dbReference type="Proteomes" id="UP000824334"/>
    </source>
</evidence>
<dbReference type="Pfam" id="PF04773">
    <property type="entry name" value="FecR"/>
    <property type="match status" value="1"/>
</dbReference>
<dbReference type="InterPro" id="IPR012373">
    <property type="entry name" value="Ferrdict_sens_TM"/>
</dbReference>
<dbReference type="PANTHER" id="PTHR30273">
    <property type="entry name" value="PERIPLASMIC SIGNAL SENSOR AND SIGMA FACTOR ACTIVATOR FECR-RELATED"/>
    <property type="match status" value="1"/>
</dbReference>
<feature type="domain" description="FecR N-terminal" evidence="2">
    <location>
        <begin position="17"/>
        <end position="58"/>
    </location>
</feature>
<feature type="domain" description="FecR protein" evidence="1">
    <location>
        <begin position="122"/>
        <end position="204"/>
    </location>
</feature>
<evidence type="ECO:0000313" key="3">
    <source>
        <dbReference type="EMBL" id="QYC11867.1"/>
    </source>
</evidence>
<dbReference type="EMBL" id="CP080034">
    <property type="protein sequence ID" value="QYC11867.1"/>
    <property type="molecule type" value="Genomic_DNA"/>
</dbReference>
<proteinExistence type="predicted"/>
<gene>
    <name evidence="3" type="ORF">KWG56_07930</name>
</gene>
<dbReference type="InterPro" id="IPR019546">
    <property type="entry name" value="TAT_signal_bac_arc"/>
</dbReference>
<dbReference type="GeneID" id="94375191"/>
<accession>A0ABX8TNZ1</accession>
<name>A0ABX8TNZ1_9CAUL</name>
<keyword evidence="4" id="KW-1185">Reference proteome</keyword>
<dbReference type="Pfam" id="PF16220">
    <property type="entry name" value="DUF4880"/>
    <property type="match status" value="1"/>
</dbReference>
<evidence type="ECO:0000259" key="2">
    <source>
        <dbReference type="Pfam" id="PF16220"/>
    </source>
</evidence>
<dbReference type="Proteomes" id="UP000824334">
    <property type="component" value="Chromosome"/>
</dbReference>
<dbReference type="InterPro" id="IPR006860">
    <property type="entry name" value="FecR"/>
</dbReference>
<protein>
    <submittedName>
        <fullName evidence="3">FecR domain-containing protein</fullName>
    </submittedName>
</protein>
<evidence type="ECO:0000259" key="1">
    <source>
        <dbReference type="Pfam" id="PF04773"/>
    </source>
</evidence>
<dbReference type="InterPro" id="IPR032623">
    <property type="entry name" value="FecR_N"/>
</dbReference>
<sequence length="321" mass="35659">MTTHSEVPTEIRPDIRERALTWFVQLQDEAATEDQWLSFQDWLEADGAHRRAYALVEQAWAVTDQTPLAIKPANDDSPPLWRRRSFMRGAGVAAALALTAGLSPQLIEMATSQSYSADETPMTIDLEDGSRIYLNRATDIRVRLGRNKRSVVLKEGEAAFDVAHDPSRPFEVRSGHRSVRVLGTAFDMVSHDDMFRVSVARGAVAVSTTGQDADFHLAAGQQLNQLRKAPADVSEVDPTRAFAWRHGVLVYQDRPLGEVAADMSRYFEKPVVVMPTATSLRFTGALKVADEATVLDKLDDYLPIRVERSADQIAIYALAEH</sequence>
<reference evidence="3 4" key="1">
    <citation type="submission" date="2021-07" db="EMBL/GenBank/DDBJ databases">
        <title>Isolation and characterization of bacteria from a gold mining with a capacity of golden bioaccumulation.</title>
        <authorList>
            <person name="Yang X.J."/>
        </authorList>
    </citation>
    <scope>NUCLEOTIDE SEQUENCE [LARGE SCALE GENOMIC DNA]</scope>
    <source>
        <strain evidence="3 4">Au29</strain>
    </source>
</reference>
<dbReference type="PANTHER" id="PTHR30273:SF2">
    <property type="entry name" value="PROTEIN FECR"/>
    <property type="match status" value="1"/>
</dbReference>
<dbReference type="NCBIfam" id="TIGR01409">
    <property type="entry name" value="TAT_signal_seq"/>
    <property type="match status" value="1"/>
</dbReference>
<dbReference type="PIRSF" id="PIRSF018266">
    <property type="entry name" value="FecR"/>
    <property type="match status" value="1"/>
</dbReference>
<dbReference type="RefSeq" id="WP_219354373.1">
    <property type="nucleotide sequence ID" value="NZ_CP080034.1"/>
</dbReference>